<dbReference type="GO" id="GO:0006313">
    <property type="term" value="P:DNA transposition"/>
    <property type="evidence" value="ECO:0007669"/>
    <property type="project" value="InterPro"/>
</dbReference>
<organism evidence="3 4">
    <name type="scientific">Piscirickettsia salmonis</name>
    <dbReference type="NCBI Taxonomy" id="1238"/>
    <lineage>
        <taxon>Bacteria</taxon>
        <taxon>Pseudomonadati</taxon>
        <taxon>Pseudomonadota</taxon>
        <taxon>Gammaproteobacteria</taxon>
        <taxon>Thiotrichales</taxon>
        <taxon>Piscirickettsiaceae</taxon>
        <taxon>Piscirickettsia</taxon>
    </lineage>
</organism>
<dbReference type="InterPro" id="IPR009057">
    <property type="entry name" value="Homeodomain-like_sf"/>
</dbReference>
<reference evidence="3 4" key="1">
    <citation type="journal article" date="2014" name="Genome Announc.">
        <title>Comparative Genome Analysis of Two Isolates of the Fish Pathogen Piscirickettsia salmonis from Different Hosts Reveals Major Differences in Virulence-Associated Secretion Systems.</title>
        <authorList>
            <person name="Bohle H."/>
            <person name="Henriquez P."/>
            <person name="Grothusen H."/>
            <person name="Navas E."/>
            <person name="Sandoval A."/>
            <person name="Bustamante F."/>
            <person name="Bustos P."/>
            <person name="Mancilla M."/>
        </authorList>
    </citation>
    <scope>NUCLEOTIDE SEQUENCE [LARGE SCALE GENOMIC DNA]</scope>
    <source>
        <strain evidence="4">B1-32597</strain>
    </source>
</reference>
<keyword evidence="2" id="KW-0175">Coiled coil</keyword>
<dbReference type="Proteomes" id="UP000029558">
    <property type="component" value="Chromosome"/>
</dbReference>
<dbReference type="InterPro" id="IPR002514">
    <property type="entry name" value="Transposase_8"/>
</dbReference>
<proteinExistence type="inferred from homology"/>
<evidence type="ECO:0000256" key="1">
    <source>
        <dbReference type="ARBA" id="ARBA00009964"/>
    </source>
</evidence>
<dbReference type="EMBL" id="CP012508">
    <property type="protein sequence ID" value="ALB21980.1"/>
    <property type="molecule type" value="Genomic_DNA"/>
</dbReference>
<dbReference type="Gene3D" id="1.10.10.60">
    <property type="entry name" value="Homeodomain-like"/>
    <property type="match status" value="1"/>
</dbReference>
<gene>
    <name evidence="3" type="ORF">KU39_797</name>
</gene>
<name>A0AAC8VGC8_PISSA</name>
<dbReference type="GO" id="GO:0004803">
    <property type="term" value="F:transposase activity"/>
    <property type="evidence" value="ECO:0007669"/>
    <property type="project" value="InterPro"/>
</dbReference>
<comment type="similarity">
    <text evidence="1">Belongs to the transposase 8 family.</text>
</comment>
<dbReference type="SUPFAM" id="SSF46689">
    <property type="entry name" value="Homeodomain-like"/>
    <property type="match status" value="1"/>
</dbReference>
<accession>A0AAC8VGC8</accession>
<sequence>MECAASRHVTLCDADSRGFIVVAFCSAILHHWMCKIPTEVATLTHTAQELGIHSSTLHGWVNKYHPNSPNTVKDEVSDMAAEIKQLKKELARVTQEREILKKAAAYFARETQ</sequence>
<evidence type="ECO:0000313" key="4">
    <source>
        <dbReference type="Proteomes" id="UP000029558"/>
    </source>
</evidence>
<dbReference type="Pfam" id="PF01527">
    <property type="entry name" value="HTH_Tnp_1"/>
    <property type="match status" value="1"/>
</dbReference>
<dbReference type="AlphaFoldDB" id="A0AAC8VGC8"/>
<dbReference type="GO" id="GO:0003677">
    <property type="term" value="F:DNA binding"/>
    <property type="evidence" value="ECO:0007669"/>
    <property type="project" value="InterPro"/>
</dbReference>
<evidence type="ECO:0000256" key="2">
    <source>
        <dbReference type="SAM" id="Coils"/>
    </source>
</evidence>
<protein>
    <submittedName>
        <fullName evidence="3">Transposase</fullName>
    </submittedName>
</protein>
<feature type="coiled-coil region" evidence="2">
    <location>
        <begin position="76"/>
        <end position="103"/>
    </location>
</feature>
<evidence type="ECO:0000313" key="3">
    <source>
        <dbReference type="EMBL" id="ALB21980.1"/>
    </source>
</evidence>